<name>A0A1Y2HBM7_9FUNG</name>
<dbReference type="Proteomes" id="UP000193411">
    <property type="component" value="Unassembled WGS sequence"/>
</dbReference>
<sequence length="171" mass="19075">ILTKLNRTKKQPTFHLLSNRRRTISPRKALVTMIRRPQLRKSPNEQLSPRQCSMHLLKMLVHEFTATTVQATHKAHCRRDKLLRTLGQKRTANNVNSTVLLVGPNLCPQSRPSNGFQSQGQLPLIPAPELHTWRGHEPPMVGSGCGLGGASRSAATSLSSPRCIPSVRLQW</sequence>
<organism evidence="1 2">
    <name type="scientific">Catenaria anguillulae PL171</name>
    <dbReference type="NCBI Taxonomy" id="765915"/>
    <lineage>
        <taxon>Eukaryota</taxon>
        <taxon>Fungi</taxon>
        <taxon>Fungi incertae sedis</taxon>
        <taxon>Blastocladiomycota</taxon>
        <taxon>Blastocladiomycetes</taxon>
        <taxon>Blastocladiales</taxon>
        <taxon>Catenariaceae</taxon>
        <taxon>Catenaria</taxon>
    </lineage>
</organism>
<gene>
    <name evidence="1" type="ORF">BCR44DRAFT_1442438</name>
</gene>
<comment type="caution">
    <text evidence="1">The sequence shown here is derived from an EMBL/GenBank/DDBJ whole genome shotgun (WGS) entry which is preliminary data.</text>
</comment>
<protein>
    <submittedName>
        <fullName evidence="1">Uncharacterized protein</fullName>
    </submittedName>
</protein>
<evidence type="ECO:0000313" key="1">
    <source>
        <dbReference type="EMBL" id="ORZ31341.1"/>
    </source>
</evidence>
<proteinExistence type="predicted"/>
<reference evidence="1 2" key="1">
    <citation type="submission" date="2016-07" db="EMBL/GenBank/DDBJ databases">
        <title>Pervasive Adenine N6-methylation of Active Genes in Fungi.</title>
        <authorList>
            <consortium name="DOE Joint Genome Institute"/>
            <person name="Mondo S.J."/>
            <person name="Dannebaum R.O."/>
            <person name="Kuo R.C."/>
            <person name="Labutti K."/>
            <person name="Haridas S."/>
            <person name="Kuo A."/>
            <person name="Salamov A."/>
            <person name="Ahrendt S.R."/>
            <person name="Lipzen A."/>
            <person name="Sullivan W."/>
            <person name="Andreopoulos W.B."/>
            <person name="Clum A."/>
            <person name="Lindquist E."/>
            <person name="Daum C."/>
            <person name="Ramamoorthy G.K."/>
            <person name="Gryganskyi A."/>
            <person name="Culley D."/>
            <person name="Magnuson J.K."/>
            <person name="James T.Y."/>
            <person name="O'Malley M.A."/>
            <person name="Stajich J.E."/>
            <person name="Spatafora J.W."/>
            <person name="Visel A."/>
            <person name="Grigoriev I.V."/>
        </authorList>
    </citation>
    <scope>NUCLEOTIDE SEQUENCE [LARGE SCALE GENOMIC DNA]</scope>
    <source>
        <strain evidence="1 2">PL171</strain>
    </source>
</reference>
<dbReference type="EMBL" id="MCFL01000061">
    <property type="protein sequence ID" value="ORZ31341.1"/>
    <property type="molecule type" value="Genomic_DNA"/>
</dbReference>
<keyword evidence="2" id="KW-1185">Reference proteome</keyword>
<feature type="non-terminal residue" evidence="1">
    <location>
        <position position="1"/>
    </location>
</feature>
<dbReference type="AlphaFoldDB" id="A0A1Y2HBM7"/>
<evidence type="ECO:0000313" key="2">
    <source>
        <dbReference type="Proteomes" id="UP000193411"/>
    </source>
</evidence>
<accession>A0A1Y2HBM7</accession>